<dbReference type="OrthoDB" id="7183822at2"/>
<evidence type="ECO:0000313" key="2">
    <source>
        <dbReference type="EMBL" id="TCT09624.1"/>
    </source>
</evidence>
<sequence length="276" mass="31023">MTSSDYSSWLNRSITIASPLDAEHAKRVALALNVSAPLAGEPLPWLWQWAFFVDSTTTSEIGTDGHPPTGNFLPPTGTRIRMWAGGRLDFVKPLIVGQPATKSSTITHILEKQGRQGKLIFVTVKHEYMQHGAVAISEEQDIVYREPSRPNLIGTEPTPEPQWREKIQPTNTLLFRYSAVTFNSHRIHYDYPYVTKKENYPNVVVHGPLIATLMLQSFQNAHPAKRICRFAFRGIRPLIAPAEFTIAGQITADDEATLWAEQENTLAHQATLHFDQ</sequence>
<feature type="domain" description="FAS1-like dehydratase" evidence="1">
    <location>
        <begin position="78"/>
        <end position="134"/>
    </location>
</feature>
<dbReference type="InterPro" id="IPR029069">
    <property type="entry name" value="HotDog_dom_sf"/>
</dbReference>
<organism evidence="2 3">
    <name type="scientific">Paralcaligenes ureilyticus</name>
    <dbReference type="NCBI Taxonomy" id="627131"/>
    <lineage>
        <taxon>Bacteria</taxon>
        <taxon>Pseudomonadati</taxon>
        <taxon>Pseudomonadota</taxon>
        <taxon>Betaproteobacteria</taxon>
        <taxon>Burkholderiales</taxon>
        <taxon>Alcaligenaceae</taxon>
        <taxon>Paralcaligenes</taxon>
    </lineage>
</organism>
<dbReference type="Gene3D" id="3.10.129.10">
    <property type="entry name" value="Hotdog Thioesterase"/>
    <property type="match status" value="2"/>
</dbReference>
<keyword evidence="3" id="KW-1185">Reference proteome</keyword>
<dbReference type="GO" id="GO:0019171">
    <property type="term" value="F:(3R)-hydroxyacyl-[acyl-carrier-protein] dehydratase activity"/>
    <property type="evidence" value="ECO:0007669"/>
    <property type="project" value="TreeGrafter"/>
</dbReference>
<protein>
    <submittedName>
        <fullName evidence="2">Itaconyl-CoA hydratase/mesaconyl-C4 CoA hydratase</fullName>
    </submittedName>
</protein>
<proteinExistence type="predicted"/>
<dbReference type="PANTHER" id="PTHR28152">
    <property type="entry name" value="HYDROXYACYL-THIOESTER DEHYDRATASE TYPE 2, MITOCHONDRIAL"/>
    <property type="match status" value="1"/>
</dbReference>
<dbReference type="Proteomes" id="UP000295525">
    <property type="component" value="Unassembled WGS sequence"/>
</dbReference>
<dbReference type="Pfam" id="PF13452">
    <property type="entry name" value="FAS1_DH_region"/>
    <property type="match status" value="1"/>
</dbReference>
<evidence type="ECO:0000259" key="1">
    <source>
        <dbReference type="Pfam" id="PF13452"/>
    </source>
</evidence>
<reference evidence="2 3" key="1">
    <citation type="submission" date="2019-03" db="EMBL/GenBank/DDBJ databases">
        <title>Genomic Encyclopedia of Type Strains, Phase IV (KMG-IV): sequencing the most valuable type-strain genomes for metagenomic binning, comparative biology and taxonomic classification.</title>
        <authorList>
            <person name="Goeker M."/>
        </authorList>
    </citation>
    <scope>NUCLEOTIDE SEQUENCE [LARGE SCALE GENOMIC DNA]</scope>
    <source>
        <strain evidence="2 3">DSM 24591</strain>
    </source>
</reference>
<comment type="caution">
    <text evidence="2">The sequence shown here is derived from an EMBL/GenBank/DDBJ whole genome shotgun (WGS) entry which is preliminary data.</text>
</comment>
<dbReference type="InterPro" id="IPR052741">
    <property type="entry name" value="Mitochondrial_HTD2"/>
</dbReference>
<name>A0A4R3M806_9BURK</name>
<dbReference type="AlphaFoldDB" id="A0A4R3M806"/>
<dbReference type="EMBL" id="SMAJ01000003">
    <property type="protein sequence ID" value="TCT09624.1"/>
    <property type="molecule type" value="Genomic_DNA"/>
</dbReference>
<evidence type="ECO:0000313" key="3">
    <source>
        <dbReference type="Proteomes" id="UP000295525"/>
    </source>
</evidence>
<gene>
    <name evidence="2" type="ORF">EDC26_103243</name>
</gene>
<dbReference type="PANTHER" id="PTHR28152:SF1">
    <property type="entry name" value="HYDROXYACYL-THIOESTER DEHYDRATASE TYPE 2, MITOCHONDRIAL"/>
    <property type="match status" value="1"/>
</dbReference>
<dbReference type="InterPro" id="IPR039569">
    <property type="entry name" value="FAS1-like_DH_region"/>
</dbReference>
<accession>A0A4R3M806</accession>
<dbReference type="SUPFAM" id="SSF54637">
    <property type="entry name" value="Thioesterase/thiol ester dehydrase-isomerase"/>
    <property type="match status" value="2"/>
</dbReference>
<dbReference type="RefSeq" id="WP_132580397.1">
    <property type="nucleotide sequence ID" value="NZ_SMAJ01000003.1"/>
</dbReference>